<dbReference type="Gene3D" id="2.60.40.10">
    <property type="entry name" value="Immunoglobulins"/>
    <property type="match status" value="2"/>
</dbReference>
<dbReference type="InterPro" id="IPR035986">
    <property type="entry name" value="PKD_dom_sf"/>
</dbReference>
<dbReference type="SUPFAM" id="SSF49899">
    <property type="entry name" value="Concanavalin A-like lectins/glucanases"/>
    <property type="match status" value="1"/>
</dbReference>
<evidence type="ECO:0000259" key="7">
    <source>
        <dbReference type="PROSITE" id="PS50093"/>
    </source>
</evidence>
<evidence type="ECO:0000313" key="11">
    <source>
        <dbReference type="Proteomes" id="UP000539473"/>
    </source>
</evidence>
<accession>A0A7W8KER2</accession>
<dbReference type="Pfam" id="PF00041">
    <property type="entry name" value="fn3"/>
    <property type="match status" value="1"/>
</dbReference>
<comment type="caution">
    <text evidence="10">The sequence shown here is derived from an EMBL/GenBank/DDBJ whole genome shotgun (WGS) entry which is preliminary data.</text>
</comment>
<dbReference type="SUPFAM" id="SSF49265">
    <property type="entry name" value="Fibronectin type III"/>
    <property type="match status" value="1"/>
</dbReference>
<dbReference type="InterPro" id="IPR053180">
    <property type="entry name" value="Ca-binding_acidic-repeat"/>
</dbReference>
<evidence type="ECO:0000256" key="1">
    <source>
        <dbReference type="ARBA" id="ARBA00004613"/>
    </source>
</evidence>
<reference evidence="9" key="1">
    <citation type="journal article" date="2014" name="Int. J. Syst. Evol. Microbiol.">
        <title>Complete genome of a new Firmicutes species belonging to the dominant human colonic microbiota ('Ruminococcus bicirculans') reveals two chromosomes and a selective capacity to utilize plant glucans.</title>
        <authorList>
            <consortium name="NISC Comparative Sequencing Program"/>
            <person name="Wegmann U."/>
            <person name="Louis P."/>
            <person name="Goesmann A."/>
            <person name="Henrissat B."/>
            <person name="Duncan S.H."/>
            <person name="Flint H.J."/>
        </authorList>
    </citation>
    <scope>NUCLEOTIDE SEQUENCE</scope>
    <source>
        <strain evidence="9">CGMCC 1.18437</strain>
    </source>
</reference>
<organism evidence="10 11">
    <name type="scientific">Deinococcus metalli</name>
    <dbReference type="NCBI Taxonomy" id="1141878"/>
    <lineage>
        <taxon>Bacteria</taxon>
        <taxon>Thermotogati</taxon>
        <taxon>Deinococcota</taxon>
        <taxon>Deinococci</taxon>
        <taxon>Deinococcales</taxon>
        <taxon>Deinococcaceae</taxon>
        <taxon>Deinococcus</taxon>
    </lineage>
</organism>
<evidence type="ECO:0000313" key="9">
    <source>
        <dbReference type="EMBL" id="GHF45690.1"/>
    </source>
</evidence>
<sequence>MNRHVLTCLLAADLIRPRRPHLHAGITLSVALGTGMLVGCGSSPSTTTPTPQPGAPTAPGGFKVSASSATSVTLSWSAVSGATGYVLERKAGSGSFQQIAAPAADATSYVDSGLSAGTTYVYRLKVKTAAGESAFTSDLSALPSAAGVDTDGDGISDADEVAGYDVTVKEAGVEKKTYHVTSDPAKKDTDGDGLTDGQERALFTDPGKADTDDDGLSDPQEINTLASDPNDRDTDGDAQGNPALFDGQEVNTYGTSPTLRDSDGDKYSDYEEIIVRGGVYNPLVANTPRLELSVATAPSIDLNVTRTTDNSLVKSHTATLSLGTQDSRSVTDTQSQQVTAELSATLGAEVSGGTDGFNAKVSASVTATAGYGYEKTASYTTDSVRSAQQTAEDALSESSAAGTALSGGKLKVGFTVKNTGDISFKLDNLQITALRRDPANPGKYLVVGGLTTSANQAVLASAQSTGILPATVDLNSDLAVALMERPQDLLFQFSTYNLKDDQDRDFQFLKETTNAQTALVVIDYGNGDVVRERVATNVERQGGRIVGVKLSKVLKDILKLRYATSTTPGGVQVLKSLQDTGANFKGDVSSGVSDHSVWAVVGSNDLNVAPNTNFDDITLTQNSEIRVLRVQDKDQDKLLANEEYVYGSSDTKADTDGDGLSDYDEARVGWDVTTAALVKGYPRHVYANPAAADSDGDSLNDAQEKAKGTDPLNPDTDRDGDGDATDPKPLDLGVTSNAAPVVNSATAAIGTVGTPERVTLSGMASDVNNNLSSVTVDWGDSSPVSMVTSAPASYTAAHDYAASGSYTVTVTARDSAGLTSAPRTQTVNVTNFKTGLKAFYPMEARGTDASGAGLNAAMTGSACVATTMDRWSVGAQATLFNLNTTAGCGGDASGGMTTPNLALRTPFSVSFWVKPDADHAGQDSWLVGQQGDAAVAYLGSVHGHTGASRKVSFAISGSGGDLRVTDPQEVSTSAWTHYVAVVNASASTTVTLYRNGVAVNTASKAQTYVLSTNNVWFVAGGSAGSNNNSGDALYYGGFDDLRFYTRALAPYEADALNRFERFPK</sequence>
<name>A0A7W8KER2_9DEIO</name>
<feature type="region of interest" description="Disordered" evidence="6">
    <location>
        <begin position="689"/>
        <end position="735"/>
    </location>
</feature>
<feature type="domain" description="Fibronectin type-III" evidence="8">
    <location>
        <begin position="58"/>
        <end position="147"/>
    </location>
</feature>
<reference evidence="12" key="2">
    <citation type="journal article" date="2019" name="Int. J. Syst. Evol. Microbiol.">
        <title>The Global Catalogue of Microorganisms (GCM) 10K type strain sequencing project: providing services to taxonomists for standard genome sequencing and annotation.</title>
        <authorList>
            <consortium name="The Broad Institute Genomics Platform"/>
            <consortium name="The Broad Institute Genome Sequencing Center for Infectious Disease"/>
            <person name="Wu L."/>
            <person name="Ma J."/>
        </authorList>
    </citation>
    <scope>NUCLEOTIDE SEQUENCE [LARGE SCALE GENOMIC DNA]</scope>
    <source>
        <strain evidence="12">CGMCC 1.18437</strain>
    </source>
</reference>
<dbReference type="InterPro" id="IPR036116">
    <property type="entry name" value="FN3_sf"/>
</dbReference>
<dbReference type="EMBL" id="BNAJ01000005">
    <property type="protein sequence ID" value="GHF45690.1"/>
    <property type="molecule type" value="Genomic_DNA"/>
</dbReference>
<dbReference type="Gene3D" id="2.60.120.200">
    <property type="match status" value="1"/>
</dbReference>
<evidence type="ECO:0000256" key="5">
    <source>
        <dbReference type="ARBA" id="ARBA00023157"/>
    </source>
</evidence>
<dbReference type="PANTHER" id="PTHR37467:SF1">
    <property type="entry name" value="EXPORTED CALCIUM-BINDING GLYCOPROTEIN"/>
    <property type="match status" value="1"/>
</dbReference>
<dbReference type="PANTHER" id="PTHR37467">
    <property type="entry name" value="EXPORTED CALCIUM-BINDING GLYCOPROTEIN-RELATED"/>
    <property type="match status" value="1"/>
</dbReference>
<reference evidence="9" key="4">
    <citation type="submission" date="2024-05" db="EMBL/GenBank/DDBJ databases">
        <authorList>
            <person name="Sun Q."/>
            <person name="Zhou Y."/>
        </authorList>
    </citation>
    <scope>NUCLEOTIDE SEQUENCE</scope>
    <source>
        <strain evidence="9">CGMCC 1.18437</strain>
    </source>
</reference>
<keyword evidence="2" id="KW-0964">Secreted</keyword>
<feature type="region of interest" description="Disordered" evidence="6">
    <location>
        <begin position="177"/>
        <end position="265"/>
    </location>
</feature>
<evidence type="ECO:0000256" key="4">
    <source>
        <dbReference type="ARBA" id="ARBA00022837"/>
    </source>
</evidence>
<evidence type="ECO:0000256" key="2">
    <source>
        <dbReference type="ARBA" id="ARBA00022525"/>
    </source>
</evidence>
<evidence type="ECO:0008006" key="13">
    <source>
        <dbReference type="Google" id="ProtNLM"/>
    </source>
</evidence>
<dbReference type="SUPFAM" id="SSF49299">
    <property type="entry name" value="PKD domain"/>
    <property type="match status" value="1"/>
</dbReference>
<keyword evidence="12" id="KW-1185">Reference proteome</keyword>
<feature type="domain" description="PKD" evidence="7">
    <location>
        <begin position="777"/>
        <end position="834"/>
    </location>
</feature>
<protein>
    <recommendedName>
        <fullName evidence="13">PKD domain-containing protein</fullName>
    </recommendedName>
</protein>
<dbReference type="AlphaFoldDB" id="A0A7W8KER2"/>
<evidence type="ECO:0000259" key="8">
    <source>
        <dbReference type="PROSITE" id="PS50853"/>
    </source>
</evidence>
<comment type="subcellular location">
    <subcellularLocation>
        <location evidence="1">Secreted</location>
    </subcellularLocation>
</comment>
<feature type="compositionally biased region" description="Basic and acidic residues" evidence="6">
    <location>
        <begin position="715"/>
        <end position="729"/>
    </location>
</feature>
<keyword evidence="3" id="KW-0732">Signal</keyword>
<dbReference type="SMART" id="SM00560">
    <property type="entry name" value="LamGL"/>
    <property type="match status" value="1"/>
</dbReference>
<dbReference type="InterPro" id="IPR059100">
    <property type="entry name" value="TSP3_bac"/>
</dbReference>
<dbReference type="Pfam" id="PF13385">
    <property type="entry name" value="Laminin_G_3"/>
    <property type="match status" value="1"/>
</dbReference>
<dbReference type="PROSITE" id="PS50093">
    <property type="entry name" value="PKD"/>
    <property type="match status" value="1"/>
</dbReference>
<dbReference type="Pfam" id="PF03495">
    <property type="entry name" value="Binary_toxB"/>
    <property type="match status" value="1"/>
</dbReference>
<dbReference type="Proteomes" id="UP000619376">
    <property type="component" value="Unassembled WGS sequence"/>
</dbReference>
<evidence type="ECO:0000313" key="12">
    <source>
        <dbReference type="Proteomes" id="UP000619376"/>
    </source>
</evidence>
<dbReference type="InterPro" id="IPR013320">
    <property type="entry name" value="ConA-like_dom_sf"/>
</dbReference>
<feature type="compositionally biased region" description="Polar residues" evidence="6">
    <location>
        <begin position="249"/>
        <end position="259"/>
    </location>
</feature>
<gene>
    <name evidence="9" type="ORF">GCM10017781_22610</name>
    <name evidence="10" type="ORF">HNQ07_002296</name>
</gene>
<dbReference type="InterPro" id="IPR035088">
    <property type="entry name" value="PA_Ca-bd"/>
</dbReference>
<keyword evidence="4" id="KW-0106">Calcium</keyword>
<dbReference type="InterPro" id="IPR000601">
    <property type="entry name" value="PKD_dom"/>
</dbReference>
<dbReference type="RefSeq" id="WP_184111838.1">
    <property type="nucleotide sequence ID" value="NZ_BNAJ01000005.1"/>
</dbReference>
<feature type="region of interest" description="Disordered" evidence="6">
    <location>
        <begin position="42"/>
        <end position="61"/>
    </location>
</feature>
<dbReference type="Proteomes" id="UP000539473">
    <property type="component" value="Unassembled WGS sequence"/>
</dbReference>
<proteinExistence type="predicted"/>
<dbReference type="InterPro" id="IPR003961">
    <property type="entry name" value="FN3_dom"/>
</dbReference>
<dbReference type="CDD" id="cd00146">
    <property type="entry name" value="PKD"/>
    <property type="match status" value="1"/>
</dbReference>
<dbReference type="SMART" id="SM00060">
    <property type="entry name" value="FN3"/>
    <property type="match status" value="2"/>
</dbReference>
<dbReference type="EMBL" id="JACHFK010000005">
    <property type="protein sequence ID" value="MBB5376832.1"/>
    <property type="molecule type" value="Genomic_DNA"/>
</dbReference>
<dbReference type="PROSITE" id="PS50853">
    <property type="entry name" value="FN3"/>
    <property type="match status" value="1"/>
</dbReference>
<keyword evidence="5" id="KW-1015">Disulfide bond</keyword>
<dbReference type="Pfam" id="PF18884">
    <property type="entry name" value="TSP3_bac"/>
    <property type="match status" value="4"/>
</dbReference>
<dbReference type="CDD" id="cd00063">
    <property type="entry name" value="FN3"/>
    <property type="match status" value="1"/>
</dbReference>
<dbReference type="InterPro" id="IPR006558">
    <property type="entry name" value="LamG-like"/>
</dbReference>
<reference evidence="10 11" key="3">
    <citation type="submission" date="2020-08" db="EMBL/GenBank/DDBJ databases">
        <title>Genomic Encyclopedia of Type Strains, Phase IV (KMG-IV): sequencing the most valuable type-strain genomes for metagenomic binning, comparative biology and taxonomic classification.</title>
        <authorList>
            <person name="Goeker M."/>
        </authorList>
    </citation>
    <scope>NUCLEOTIDE SEQUENCE [LARGE SCALE GENOMIC DNA]</scope>
    <source>
        <strain evidence="10 11">DSM 27521</strain>
    </source>
</reference>
<dbReference type="InterPro" id="IPR013783">
    <property type="entry name" value="Ig-like_fold"/>
</dbReference>
<evidence type="ECO:0000256" key="6">
    <source>
        <dbReference type="SAM" id="MobiDB-lite"/>
    </source>
</evidence>
<evidence type="ECO:0000313" key="10">
    <source>
        <dbReference type="EMBL" id="MBB5376832.1"/>
    </source>
</evidence>
<evidence type="ECO:0000256" key="3">
    <source>
        <dbReference type="ARBA" id="ARBA00022729"/>
    </source>
</evidence>
<dbReference type="Pfam" id="PF18911">
    <property type="entry name" value="PKD_4"/>
    <property type="match status" value="1"/>
</dbReference>